<evidence type="ECO:0000313" key="2">
    <source>
        <dbReference type="Proteomes" id="UP000001940"/>
    </source>
</evidence>
<dbReference type="GeneID" id="182885"/>
<dbReference type="InParanoid" id="O17600"/>
<organism evidence="1 2">
    <name type="scientific">Caenorhabditis elegans</name>
    <dbReference type="NCBI Taxonomy" id="6239"/>
    <lineage>
        <taxon>Eukaryota</taxon>
        <taxon>Metazoa</taxon>
        <taxon>Ecdysozoa</taxon>
        <taxon>Nematoda</taxon>
        <taxon>Chromadorea</taxon>
        <taxon>Rhabditida</taxon>
        <taxon>Rhabditina</taxon>
        <taxon>Rhabditomorpha</taxon>
        <taxon>Rhabditoidea</taxon>
        <taxon>Rhabditidae</taxon>
        <taxon>Peloderinae</taxon>
        <taxon>Caenorhabditis</taxon>
    </lineage>
</organism>
<dbReference type="KEGG" id="cel:CELE_C25D7.9"/>
<dbReference type="WormBase" id="C25D7.9">
    <property type="protein sequence ID" value="CE08395"/>
    <property type="gene ID" value="WBGene00007719"/>
</dbReference>
<protein>
    <submittedName>
        <fullName evidence="1">Transcriptional regulator</fullName>
    </submittedName>
</protein>
<sequence>MLVTMRVGVERWGVSVDALEKIIDSGVCPRLSSPQIVCVWPTTTQHILLVAQTNSTSVSA</sequence>
<dbReference type="AGR" id="WB:WBGene00007719"/>
<keyword evidence="2" id="KW-1185">Reference proteome</keyword>
<name>O17600_CAEEL</name>
<dbReference type="RefSeq" id="NP_506708.1">
    <property type="nucleotide sequence ID" value="NM_074307.1"/>
</dbReference>
<proteinExistence type="predicted"/>
<dbReference type="PIR" id="T19454">
    <property type="entry name" value="T19454"/>
</dbReference>
<reference evidence="1 2" key="1">
    <citation type="journal article" date="1998" name="Science">
        <title>Genome sequence of the nematode C. elegans: a platform for investigating biology.</title>
        <authorList>
            <consortium name="The C. elegans sequencing consortium"/>
            <person name="Sulson J.E."/>
            <person name="Waterston R."/>
        </authorList>
    </citation>
    <scope>NUCLEOTIDE SEQUENCE [LARGE SCALE GENOMIC DNA]</scope>
    <source>
        <strain evidence="1 2">Bristol N2</strain>
    </source>
</reference>
<dbReference type="AlphaFoldDB" id="O17600"/>
<dbReference type="HOGENOM" id="CLU_2943923_0_0_1"/>
<evidence type="ECO:0000313" key="1">
    <source>
        <dbReference type="EMBL" id="CAB02778.1"/>
    </source>
</evidence>
<dbReference type="CTD" id="182885"/>
<gene>
    <name evidence="1 3" type="ORF">C25D7.9</name>
    <name evidence="1" type="ORF">CELE_C25D7.9</name>
</gene>
<dbReference type="UCSC" id="C25D7.9">
    <property type="organism name" value="c. elegans"/>
</dbReference>
<accession>O17600</accession>
<dbReference type="Bgee" id="WBGene00007719">
    <property type="expression patterns" value="Expressed in embryo and 1 other cell type or tissue"/>
</dbReference>
<dbReference type="PaxDb" id="6239-C25D7.9"/>
<evidence type="ECO:0000313" key="3">
    <source>
        <dbReference type="WormBase" id="C25D7.9"/>
    </source>
</evidence>
<dbReference type="EMBL" id="BX284605">
    <property type="protein sequence ID" value="CAB02778.1"/>
    <property type="molecule type" value="Genomic_DNA"/>
</dbReference>
<dbReference type="Proteomes" id="UP000001940">
    <property type="component" value="Chromosome V"/>
</dbReference>